<reference evidence="7 8" key="1">
    <citation type="submission" date="2019-01" db="EMBL/GenBank/DDBJ databases">
        <authorList>
            <consortium name="Pathogen Informatics"/>
        </authorList>
    </citation>
    <scope>NUCLEOTIDE SEQUENCE [LARGE SCALE GENOMIC DNA]</scope>
    <source>
        <strain evidence="7 8">NCTC10138</strain>
    </source>
</reference>
<dbReference type="InterPro" id="IPR012678">
    <property type="entry name" value="Ribosomal_uL23/eL15/eS24_sf"/>
</dbReference>
<dbReference type="SUPFAM" id="SSF54189">
    <property type="entry name" value="Ribosomal proteins S24e, L23 and L15e"/>
    <property type="match status" value="1"/>
</dbReference>
<dbReference type="GO" id="GO:0019843">
    <property type="term" value="F:rRNA binding"/>
    <property type="evidence" value="ECO:0007669"/>
    <property type="project" value="UniProtKB-UniRule"/>
</dbReference>
<gene>
    <name evidence="6 7" type="primary">rplW</name>
    <name evidence="7" type="ORF">NCTC10138_00448</name>
</gene>
<evidence type="ECO:0000256" key="6">
    <source>
        <dbReference type="HAMAP-Rule" id="MF_01369"/>
    </source>
</evidence>
<evidence type="ECO:0000256" key="2">
    <source>
        <dbReference type="ARBA" id="ARBA00022730"/>
    </source>
</evidence>
<sequence length="99" mass="11512">MSNKMNLYYDLVREPIITEQSSRLIEEFNRYTFKVSKDANKVEIKKAIEAIFNVKVVKVNTLNVKPKFKRVGQHEGYTAAYKKAIVQLEEGQKIDAFNI</sequence>
<protein>
    <recommendedName>
        <fullName evidence="6">Large ribosomal subunit protein uL23</fullName>
    </recommendedName>
</protein>
<proteinExistence type="inferred from homology"/>
<dbReference type="PANTHER" id="PTHR11620">
    <property type="entry name" value="60S RIBOSOMAL PROTEIN L23A"/>
    <property type="match status" value="1"/>
</dbReference>
<dbReference type="InterPro" id="IPR013025">
    <property type="entry name" value="Ribosomal_uL23-like"/>
</dbReference>
<accession>A0A449BCD2</accession>
<name>A0A449BCD2_HAPAX</name>
<dbReference type="HAMAP" id="MF_01369_B">
    <property type="entry name" value="Ribosomal_uL23_B"/>
    <property type="match status" value="1"/>
</dbReference>
<evidence type="ECO:0000313" key="8">
    <source>
        <dbReference type="Proteomes" id="UP000289841"/>
    </source>
</evidence>
<dbReference type="NCBIfam" id="NF004359">
    <property type="entry name" value="PRK05738.1-3"/>
    <property type="match status" value="1"/>
</dbReference>
<keyword evidence="2 6" id="KW-0699">rRNA-binding</keyword>
<dbReference type="FunFam" id="3.30.70.330:FF:000001">
    <property type="entry name" value="50S ribosomal protein L23"/>
    <property type="match status" value="1"/>
</dbReference>
<evidence type="ECO:0000256" key="1">
    <source>
        <dbReference type="ARBA" id="ARBA00006700"/>
    </source>
</evidence>
<evidence type="ECO:0000256" key="3">
    <source>
        <dbReference type="ARBA" id="ARBA00022884"/>
    </source>
</evidence>
<comment type="subunit">
    <text evidence="6">Part of the 50S ribosomal subunit. Contacts protein L29, and trigger factor when it is bound to the ribosome.</text>
</comment>
<evidence type="ECO:0000256" key="5">
    <source>
        <dbReference type="ARBA" id="ARBA00023274"/>
    </source>
</evidence>
<dbReference type="Proteomes" id="UP000289841">
    <property type="component" value="Chromosome"/>
</dbReference>
<dbReference type="Gene3D" id="3.30.70.330">
    <property type="match status" value="1"/>
</dbReference>
<dbReference type="Pfam" id="PF00276">
    <property type="entry name" value="Ribosomal_L23"/>
    <property type="match status" value="1"/>
</dbReference>
<dbReference type="GO" id="GO:1990904">
    <property type="term" value="C:ribonucleoprotein complex"/>
    <property type="evidence" value="ECO:0007669"/>
    <property type="project" value="UniProtKB-KW"/>
</dbReference>
<dbReference type="STRING" id="1278311.GCA_000428705_01107"/>
<dbReference type="NCBIfam" id="NF004363">
    <property type="entry name" value="PRK05738.2-4"/>
    <property type="match status" value="1"/>
</dbReference>
<dbReference type="GO" id="GO:0003735">
    <property type="term" value="F:structural constituent of ribosome"/>
    <property type="evidence" value="ECO:0007669"/>
    <property type="project" value="InterPro"/>
</dbReference>
<comment type="function">
    <text evidence="6">One of the early assembly proteins it binds 23S rRNA. One of the proteins that surrounds the polypeptide exit tunnel on the outside of the ribosome. Forms the main docking site for trigger factor binding to the ribosome.</text>
</comment>
<keyword evidence="8" id="KW-1185">Reference proteome</keyword>
<dbReference type="AlphaFoldDB" id="A0A449BCD2"/>
<evidence type="ECO:0000313" key="7">
    <source>
        <dbReference type="EMBL" id="VEU80092.1"/>
    </source>
</evidence>
<evidence type="ECO:0000256" key="4">
    <source>
        <dbReference type="ARBA" id="ARBA00022980"/>
    </source>
</evidence>
<keyword evidence="3 6" id="KW-0694">RNA-binding</keyword>
<keyword evidence="4 6" id="KW-0689">Ribosomal protein</keyword>
<comment type="similarity">
    <text evidence="1 6">Belongs to the universal ribosomal protein uL23 family.</text>
</comment>
<dbReference type="GO" id="GO:0005840">
    <property type="term" value="C:ribosome"/>
    <property type="evidence" value="ECO:0007669"/>
    <property type="project" value="UniProtKB-KW"/>
</dbReference>
<dbReference type="EMBL" id="LR215048">
    <property type="protein sequence ID" value="VEU80092.1"/>
    <property type="molecule type" value="Genomic_DNA"/>
</dbReference>
<dbReference type="GO" id="GO:0006412">
    <property type="term" value="P:translation"/>
    <property type="evidence" value="ECO:0007669"/>
    <property type="project" value="UniProtKB-UniRule"/>
</dbReference>
<dbReference type="KEGG" id="aaxa:NCTC10138_00448"/>
<organism evidence="7 8">
    <name type="scientific">Haploplasma axanthum</name>
    <name type="common">Acholeplasma axanthum</name>
    <dbReference type="NCBI Taxonomy" id="29552"/>
    <lineage>
        <taxon>Bacteria</taxon>
        <taxon>Bacillati</taxon>
        <taxon>Mycoplasmatota</taxon>
        <taxon>Mollicutes</taxon>
        <taxon>Acholeplasmatales</taxon>
        <taxon>Acholeplasmataceae</taxon>
        <taxon>Haploplasma</taxon>
    </lineage>
</organism>
<keyword evidence="5 6" id="KW-0687">Ribonucleoprotein</keyword>
<dbReference type="InterPro" id="IPR012677">
    <property type="entry name" value="Nucleotide-bd_a/b_plait_sf"/>
</dbReference>